<dbReference type="Proteomes" id="UP000697127">
    <property type="component" value="Unassembled WGS sequence"/>
</dbReference>
<evidence type="ECO:0000259" key="3">
    <source>
        <dbReference type="Pfam" id="PF01105"/>
    </source>
</evidence>
<accession>A0A9P6WGJ5</accession>
<evidence type="ECO:0000313" key="4">
    <source>
        <dbReference type="EMBL" id="KAG0686740.1"/>
    </source>
</evidence>
<gene>
    <name evidence="4" type="ORF">C6P40_003462</name>
</gene>
<dbReference type="AlphaFoldDB" id="A0A9P6WGJ5"/>
<organism evidence="4 5">
    <name type="scientific">Pichia californica</name>
    <dbReference type="NCBI Taxonomy" id="460514"/>
    <lineage>
        <taxon>Eukaryota</taxon>
        <taxon>Fungi</taxon>
        <taxon>Dikarya</taxon>
        <taxon>Ascomycota</taxon>
        <taxon>Saccharomycotina</taxon>
        <taxon>Pichiomycetes</taxon>
        <taxon>Pichiales</taxon>
        <taxon>Pichiaceae</taxon>
        <taxon>Pichia</taxon>
    </lineage>
</organism>
<name>A0A9P6WGJ5_9ASCO</name>
<keyword evidence="1" id="KW-0472">Membrane</keyword>
<keyword evidence="5" id="KW-1185">Reference proteome</keyword>
<reference evidence="4" key="1">
    <citation type="submission" date="2020-11" db="EMBL/GenBank/DDBJ databases">
        <title>Kefir isolates.</title>
        <authorList>
            <person name="Marcisauskas S."/>
            <person name="Kim Y."/>
            <person name="Blasche S."/>
        </authorList>
    </citation>
    <scope>NUCLEOTIDE SEQUENCE</scope>
    <source>
        <strain evidence="4">Olga-1</strain>
    </source>
</reference>
<keyword evidence="2" id="KW-0732">Signal</keyword>
<evidence type="ECO:0000256" key="2">
    <source>
        <dbReference type="SAM" id="SignalP"/>
    </source>
</evidence>
<feature type="signal peptide" evidence="2">
    <location>
        <begin position="1"/>
        <end position="18"/>
    </location>
</feature>
<comment type="caution">
    <text evidence="4">The sequence shown here is derived from an EMBL/GenBank/DDBJ whole genome shotgun (WGS) entry which is preliminary data.</text>
</comment>
<feature type="domain" description="GOLD" evidence="3">
    <location>
        <begin position="142"/>
        <end position="283"/>
    </location>
</feature>
<proteinExistence type="predicted"/>
<protein>
    <recommendedName>
        <fullName evidence="3">GOLD domain-containing protein</fullName>
    </recommendedName>
</protein>
<evidence type="ECO:0000313" key="5">
    <source>
        <dbReference type="Proteomes" id="UP000697127"/>
    </source>
</evidence>
<dbReference type="InterPro" id="IPR009038">
    <property type="entry name" value="GOLD_dom"/>
</dbReference>
<sequence length="289" mass="34478">MKFISFFLSFLFMQIISCVRVGMTIPPSLDNGNDLLTDINLIHQDIYKMNPNIDSKKMEKLNLKLKKTLDTYLINNSCLRYYLNDYIQFNNIEPSQMEIHSNEGFMIAINIEFINEESINSKVQKINLSLIDKNINILRRINNINQRNLKLLINYPLTEKNEEYFNDQYFDMCFENVKYDKSWTSKQIEVDSNIEINFGIEEISNKYHQSTLLIYDAQNELMKIDKELEIIIDQLLNNLKTSEPELRNKNEDTLDKFMKLFIFTFVIFLIVNFFQGFWLIKYLKKHGLF</sequence>
<feature type="transmembrane region" description="Helical" evidence="1">
    <location>
        <begin position="257"/>
        <end position="280"/>
    </location>
</feature>
<dbReference type="Pfam" id="PF01105">
    <property type="entry name" value="EMP24_GP25L"/>
    <property type="match status" value="1"/>
</dbReference>
<keyword evidence="1" id="KW-0812">Transmembrane</keyword>
<feature type="chain" id="PRO_5040363646" description="GOLD domain-containing protein" evidence="2">
    <location>
        <begin position="19"/>
        <end position="289"/>
    </location>
</feature>
<keyword evidence="1" id="KW-1133">Transmembrane helix</keyword>
<evidence type="ECO:0000256" key="1">
    <source>
        <dbReference type="SAM" id="Phobius"/>
    </source>
</evidence>
<dbReference type="EMBL" id="PUHW01000392">
    <property type="protein sequence ID" value="KAG0686740.1"/>
    <property type="molecule type" value="Genomic_DNA"/>
</dbReference>